<dbReference type="AlphaFoldDB" id="A0AAJ7BPH0"/>
<dbReference type="Pfam" id="PF00089">
    <property type="entry name" value="Trypsin"/>
    <property type="match status" value="1"/>
</dbReference>
<dbReference type="PROSITE" id="PS50240">
    <property type="entry name" value="TRYPSIN_DOM"/>
    <property type="match status" value="1"/>
</dbReference>
<protein>
    <submittedName>
        <fullName evidence="9">Modular serine protease</fullName>
    </submittedName>
</protein>
<dbReference type="InterPro" id="IPR035976">
    <property type="entry name" value="Sushi/SCR/CCP_sf"/>
</dbReference>
<dbReference type="PRINTS" id="PR00722">
    <property type="entry name" value="CHYMOTRYPSIN"/>
</dbReference>
<dbReference type="Proteomes" id="UP000694920">
    <property type="component" value="Unplaced"/>
</dbReference>
<evidence type="ECO:0000259" key="6">
    <source>
        <dbReference type="PROSITE" id="PS50240"/>
    </source>
</evidence>
<dbReference type="InterPro" id="IPR002172">
    <property type="entry name" value="LDrepeatLR_classA_rpt"/>
</dbReference>
<feature type="disulfide bond" evidence="2">
    <location>
        <begin position="223"/>
        <end position="238"/>
    </location>
</feature>
<dbReference type="Gene3D" id="4.10.400.10">
    <property type="entry name" value="Low-density Lipoprotein Receptor"/>
    <property type="match status" value="1"/>
</dbReference>
<gene>
    <name evidence="9" type="primary">LOC107265533</name>
</gene>
<feature type="disulfide bond" evidence="2">
    <location>
        <begin position="204"/>
        <end position="216"/>
    </location>
</feature>
<keyword evidence="5" id="KW-0732">Signal</keyword>
<dbReference type="Pfam" id="PF00057">
    <property type="entry name" value="Ldl_recept_a"/>
    <property type="match status" value="1"/>
</dbReference>
<feature type="compositionally biased region" description="Gly residues" evidence="4">
    <location>
        <begin position="86"/>
        <end position="102"/>
    </location>
</feature>
<dbReference type="SMART" id="SM00192">
    <property type="entry name" value="LDLa"/>
    <property type="match status" value="1"/>
</dbReference>
<dbReference type="SUPFAM" id="SSF50494">
    <property type="entry name" value="Trypsin-like serine proteases"/>
    <property type="match status" value="1"/>
</dbReference>
<feature type="domain" description="Sushi" evidence="7">
    <location>
        <begin position="275"/>
        <end position="322"/>
    </location>
</feature>
<accession>A0AAJ7BPH0</accession>
<dbReference type="InterPro" id="IPR036055">
    <property type="entry name" value="LDL_receptor-like_sf"/>
</dbReference>
<sequence length="662" mass="69825">MRDVIVYLSVLILTLWLPCGNLATDDPYVRGKRMGPPGGHGRGPPGGGFGGPGGPGRGPPGGGFGRPGGPEKGGFVGSEFGSPDGNFGGGHPGGGHSGGGPPGGGPPGGGPPGGRGPPGERGHQGHPNEPPNHNDPPGPGPGRPGFGAHGDPPGPPSHGRVPGQFQPDQDPPKPPGHEVSSGQNNEQLTNTPGSSPIVTNRNRCKESDFTCGSGECFPSLVRCDNVRNCQDGSDEFNCKEVGTSTAPAEASAAVTGCTLPEVPEGGSYELGGCTNPCSKVPGDKVPKNSILTFTCDSGYTLQGNTISFCLNQEWYKPPVCLKTCPPLKSTSVDITCTYQGSIVPCEGTLVPDTKATLACRSSYKISLYEDPGYRELTCLKDGIWDRPLFRCLPECGTAVAHGNTLIVNGFTAKVGVFPWHVGIYEKAHNGNYEQICAGTLISNNLVLSAAHCFYDEGNGVAKDASNYAVAAGKQNRSWAAVENYVQKSNIEKIELPSRYMGARGNFALDISILKLSTPFVLTALVRPICLDWDNKYEREQLQVGQSGKAVGWGKTGSGLPSEDLQEINLPFIPFHECLSTVPNDFRPFITSDKFCAGYLNGSSLCEGDSGGGLCFEMQGIWYLRGIVSVSPVKDNSCDYNSYTGFTYISHFRDWIRSAYVTS</sequence>
<feature type="compositionally biased region" description="Gly residues" evidence="4">
    <location>
        <begin position="36"/>
        <end position="76"/>
    </location>
</feature>
<dbReference type="Gene3D" id="2.40.10.10">
    <property type="entry name" value="Trypsin-like serine proteases"/>
    <property type="match status" value="1"/>
</dbReference>
<dbReference type="SMART" id="SM00032">
    <property type="entry name" value="CCP"/>
    <property type="match status" value="2"/>
</dbReference>
<feature type="chain" id="PRO_5042561722" evidence="5">
    <location>
        <begin position="24"/>
        <end position="662"/>
    </location>
</feature>
<dbReference type="CDD" id="cd00190">
    <property type="entry name" value="Tryp_SPc"/>
    <property type="match status" value="1"/>
</dbReference>
<feature type="domain" description="Peptidase S1" evidence="6">
    <location>
        <begin position="406"/>
        <end position="660"/>
    </location>
</feature>
<dbReference type="SUPFAM" id="SSF57424">
    <property type="entry name" value="LDL receptor-like module"/>
    <property type="match status" value="1"/>
</dbReference>
<dbReference type="Pfam" id="PF00084">
    <property type="entry name" value="Sushi"/>
    <property type="match status" value="1"/>
</dbReference>
<dbReference type="SMART" id="SM00020">
    <property type="entry name" value="Tryp_SPc"/>
    <property type="match status" value="1"/>
</dbReference>
<dbReference type="CDD" id="cd00033">
    <property type="entry name" value="CCP"/>
    <property type="match status" value="1"/>
</dbReference>
<dbReference type="KEGG" id="ccin:107265533"/>
<comment type="caution">
    <text evidence="3">Lacks conserved residue(s) required for the propagation of feature annotation.</text>
</comment>
<dbReference type="Gene3D" id="2.10.70.10">
    <property type="entry name" value="Complement Module, domain 1"/>
    <property type="match status" value="1"/>
</dbReference>
<evidence type="ECO:0000259" key="7">
    <source>
        <dbReference type="PROSITE" id="PS50923"/>
    </source>
</evidence>
<feature type="signal peptide" evidence="5">
    <location>
        <begin position="1"/>
        <end position="23"/>
    </location>
</feature>
<dbReference type="GO" id="GO:0004252">
    <property type="term" value="F:serine-type endopeptidase activity"/>
    <property type="evidence" value="ECO:0007669"/>
    <property type="project" value="InterPro"/>
</dbReference>
<feature type="compositionally biased region" description="Polar residues" evidence="4">
    <location>
        <begin position="180"/>
        <end position="201"/>
    </location>
</feature>
<feature type="disulfide bond" evidence="2">
    <location>
        <begin position="211"/>
        <end position="229"/>
    </location>
</feature>
<dbReference type="GO" id="GO:0006508">
    <property type="term" value="P:proteolysis"/>
    <property type="evidence" value="ECO:0007669"/>
    <property type="project" value="UniProtKB-KW"/>
</dbReference>
<dbReference type="PROSITE" id="PS50923">
    <property type="entry name" value="SUSHI"/>
    <property type="match status" value="2"/>
</dbReference>
<dbReference type="SUPFAM" id="SSF57535">
    <property type="entry name" value="Complement control module/SCR domain"/>
    <property type="match status" value="1"/>
</dbReference>
<dbReference type="InterPro" id="IPR000436">
    <property type="entry name" value="Sushi_SCR_CCP_dom"/>
</dbReference>
<dbReference type="InterPro" id="IPR043504">
    <property type="entry name" value="Peptidase_S1_PA_chymotrypsin"/>
</dbReference>
<dbReference type="CDD" id="cd00112">
    <property type="entry name" value="LDLa"/>
    <property type="match status" value="1"/>
</dbReference>
<evidence type="ECO:0000256" key="5">
    <source>
        <dbReference type="SAM" id="SignalP"/>
    </source>
</evidence>
<keyword evidence="1 2" id="KW-1015">Disulfide bond</keyword>
<evidence type="ECO:0000256" key="1">
    <source>
        <dbReference type="ARBA" id="ARBA00023157"/>
    </source>
</evidence>
<dbReference type="PROSITE" id="PS50068">
    <property type="entry name" value="LDLRA_2"/>
    <property type="match status" value="1"/>
</dbReference>
<keyword evidence="9" id="KW-0645">Protease</keyword>
<dbReference type="InterPro" id="IPR009003">
    <property type="entry name" value="Peptidase_S1_PA"/>
</dbReference>
<evidence type="ECO:0000256" key="4">
    <source>
        <dbReference type="SAM" id="MobiDB-lite"/>
    </source>
</evidence>
<dbReference type="InterPro" id="IPR018114">
    <property type="entry name" value="TRYPSIN_HIS"/>
</dbReference>
<proteinExistence type="predicted"/>
<evidence type="ECO:0000256" key="2">
    <source>
        <dbReference type="PROSITE-ProRule" id="PRU00124"/>
    </source>
</evidence>
<dbReference type="PROSITE" id="PS00134">
    <property type="entry name" value="TRYPSIN_HIS"/>
    <property type="match status" value="1"/>
</dbReference>
<feature type="region of interest" description="Disordered" evidence="4">
    <location>
        <begin position="30"/>
        <end position="201"/>
    </location>
</feature>
<evidence type="ECO:0000313" key="9">
    <source>
        <dbReference type="RefSeq" id="XP_015590577.1"/>
    </source>
</evidence>
<keyword evidence="9" id="KW-0378">Hydrolase</keyword>
<feature type="compositionally biased region" description="Pro residues" evidence="4">
    <location>
        <begin position="128"/>
        <end position="142"/>
    </location>
</feature>
<dbReference type="InterPro" id="IPR001314">
    <property type="entry name" value="Peptidase_S1A"/>
</dbReference>
<feature type="domain" description="Sushi" evidence="7">
    <location>
        <begin position="334"/>
        <end position="393"/>
    </location>
</feature>
<keyword evidence="8" id="KW-1185">Reference proteome</keyword>
<dbReference type="PANTHER" id="PTHR24252">
    <property type="entry name" value="ACROSIN-RELATED"/>
    <property type="match status" value="1"/>
</dbReference>
<dbReference type="InterPro" id="IPR001254">
    <property type="entry name" value="Trypsin_dom"/>
</dbReference>
<evidence type="ECO:0000256" key="3">
    <source>
        <dbReference type="PROSITE-ProRule" id="PRU00302"/>
    </source>
</evidence>
<dbReference type="RefSeq" id="XP_015590577.1">
    <property type="nucleotide sequence ID" value="XM_015735091.2"/>
</dbReference>
<dbReference type="PANTHER" id="PTHR24252:SF7">
    <property type="entry name" value="HYALIN"/>
    <property type="match status" value="1"/>
</dbReference>
<organism evidence="8 9">
    <name type="scientific">Cephus cinctus</name>
    <name type="common">Wheat stem sawfly</name>
    <dbReference type="NCBI Taxonomy" id="211228"/>
    <lineage>
        <taxon>Eukaryota</taxon>
        <taxon>Metazoa</taxon>
        <taxon>Ecdysozoa</taxon>
        <taxon>Arthropoda</taxon>
        <taxon>Hexapoda</taxon>
        <taxon>Insecta</taxon>
        <taxon>Pterygota</taxon>
        <taxon>Neoptera</taxon>
        <taxon>Endopterygota</taxon>
        <taxon>Hymenoptera</taxon>
        <taxon>Cephoidea</taxon>
        <taxon>Cephidae</taxon>
        <taxon>Cephus</taxon>
    </lineage>
</organism>
<evidence type="ECO:0000313" key="8">
    <source>
        <dbReference type="Proteomes" id="UP000694920"/>
    </source>
</evidence>
<reference evidence="9" key="1">
    <citation type="submission" date="2025-08" db="UniProtKB">
        <authorList>
            <consortium name="RefSeq"/>
        </authorList>
    </citation>
    <scope>IDENTIFICATION</scope>
</reference>
<keyword evidence="3" id="KW-0768">Sushi</keyword>
<name>A0AAJ7BPH0_CEPCN</name>
<dbReference type="GeneID" id="107265533"/>